<dbReference type="Gene3D" id="3.90.550.10">
    <property type="entry name" value="Spore Coat Polysaccharide Biosynthesis Protein SpsA, Chain A"/>
    <property type="match status" value="1"/>
</dbReference>
<dbReference type="GeneID" id="39581048"/>
<dbReference type="GO" id="GO:0016757">
    <property type="term" value="F:glycosyltransferase activity"/>
    <property type="evidence" value="ECO:0007669"/>
    <property type="project" value="UniProtKB-KW"/>
</dbReference>
<dbReference type="Proteomes" id="UP000272025">
    <property type="component" value="Unassembled WGS sequence"/>
</dbReference>
<dbReference type="STRING" id="1314773.A0A3N2Q6S1"/>
<dbReference type="AlphaFoldDB" id="A0A3N2Q6S1"/>
<organism evidence="4 5">
    <name type="scientific">Sodiomyces alkalinus (strain CBS 110278 / VKM F-3762 / F11)</name>
    <name type="common">Alkaliphilic filamentous fungus</name>
    <dbReference type="NCBI Taxonomy" id="1314773"/>
    <lineage>
        <taxon>Eukaryota</taxon>
        <taxon>Fungi</taxon>
        <taxon>Dikarya</taxon>
        <taxon>Ascomycota</taxon>
        <taxon>Pezizomycotina</taxon>
        <taxon>Sordariomycetes</taxon>
        <taxon>Hypocreomycetidae</taxon>
        <taxon>Glomerellales</taxon>
        <taxon>Plectosphaerellaceae</taxon>
        <taxon>Sodiomyces</taxon>
    </lineage>
</organism>
<keyword evidence="2" id="KW-0328">Glycosyltransferase</keyword>
<proteinExistence type="inferred from homology"/>
<accession>A0A3N2Q6S1</accession>
<evidence type="ECO:0000313" key="5">
    <source>
        <dbReference type="Proteomes" id="UP000272025"/>
    </source>
</evidence>
<evidence type="ECO:0000313" key="4">
    <source>
        <dbReference type="EMBL" id="ROT42489.1"/>
    </source>
</evidence>
<comment type="similarity">
    <text evidence="1">Belongs to the glycosyltransferase 34 family.</text>
</comment>
<dbReference type="PANTHER" id="PTHR31306:SF3">
    <property type="entry name" value="NUCLEOTIDE-DIPHOSPHO-SUGAR TRANSFERASE DOMAIN-CONTAINING PROTEIN"/>
    <property type="match status" value="1"/>
</dbReference>
<name>A0A3N2Q6S1_SODAK</name>
<evidence type="ECO:0000256" key="3">
    <source>
        <dbReference type="ARBA" id="ARBA00022679"/>
    </source>
</evidence>
<reference evidence="4 5" key="1">
    <citation type="journal article" date="2018" name="Mol. Ecol.">
        <title>The obligate alkalophilic soda-lake fungus Sodiomyces alkalinus has shifted to a protein diet.</title>
        <authorList>
            <person name="Grum-Grzhimaylo A.A."/>
            <person name="Falkoski D.L."/>
            <person name="van den Heuvel J."/>
            <person name="Valero-Jimenez C.A."/>
            <person name="Min B."/>
            <person name="Choi I.G."/>
            <person name="Lipzen A."/>
            <person name="Daum C.G."/>
            <person name="Aanen D.K."/>
            <person name="Tsang A."/>
            <person name="Henrissat B."/>
            <person name="Bilanenko E.N."/>
            <person name="de Vries R.P."/>
            <person name="van Kan J.A.L."/>
            <person name="Grigoriev I.V."/>
            <person name="Debets A.J.M."/>
        </authorList>
    </citation>
    <scope>NUCLEOTIDE SEQUENCE [LARGE SCALE GENOMIC DNA]</scope>
    <source>
        <strain evidence="4 5">F11</strain>
    </source>
</reference>
<dbReference type="RefSeq" id="XP_028470295.1">
    <property type="nucleotide sequence ID" value="XM_028612570.1"/>
</dbReference>
<dbReference type="EMBL" id="ML119051">
    <property type="protein sequence ID" value="ROT42489.1"/>
    <property type="molecule type" value="Genomic_DNA"/>
</dbReference>
<keyword evidence="5" id="KW-1185">Reference proteome</keyword>
<dbReference type="InterPro" id="IPR029044">
    <property type="entry name" value="Nucleotide-diphossugar_trans"/>
</dbReference>
<dbReference type="OrthoDB" id="3763672at2759"/>
<evidence type="ECO:0000256" key="2">
    <source>
        <dbReference type="ARBA" id="ARBA00022676"/>
    </source>
</evidence>
<evidence type="ECO:0000256" key="1">
    <source>
        <dbReference type="ARBA" id="ARBA00005664"/>
    </source>
</evidence>
<dbReference type="GO" id="GO:0006487">
    <property type="term" value="P:protein N-linked glycosylation"/>
    <property type="evidence" value="ECO:0007669"/>
    <property type="project" value="TreeGrafter"/>
</dbReference>
<dbReference type="PANTHER" id="PTHR31306">
    <property type="entry name" value="ALPHA-1,6-MANNOSYLTRANSFERASE MNN11-RELATED"/>
    <property type="match status" value="1"/>
</dbReference>
<protein>
    <recommendedName>
        <fullName evidence="6">Nucleotide-diphospho-sugar transferase domain-containing protein</fullName>
    </recommendedName>
</protein>
<keyword evidence="3" id="KW-0808">Transferase</keyword>
<dbReference type="GO" id="GO:0000139">
    <property type="term" value="C:Golgi membrane"/>
    <property type="evidence" value="ECO:0007669"/>
    <property type="project" value="TreeGrafter"/>
</dbReference>
<dbReference type="Pfam" id="PF05637">
    <property type="entry name" value="Glyco_transf_34"/>
    <property type="match status" value="1"/>
</dbReference>
<evidence type="ECO:0008006" key="6">
    <source>
        <dbReference type="Google" id="ProtNLM"/>
    </source>
</evidence>
<gene>
    <name evidence="4" type="ORF">SODALDRAFT_336204</name>
</gene>
<sequence length="331" mass="38473">MRNFFIEKISPPSVKLDTPKYKPYGAFEWKFPEGAKKRWTKPLGKNLCIFDLDSRPFDEPGQIFGRKVLTWEKPEEIHGLSLGVLQHWLFAKIHGYKYYYVKTGDFQDRRASWKKPFIIRKMLEKHETCVYMDSDAIFNHMDLPVEWLLNYWDIDAKKDLVSLSIDPKAEHNRDKKGKLYDNTGFVIAQNHPVTFNMMDDWAVCADDGGKHPDCVDYRTVAFGRPSDQGGFGNFIRYDYKDSVKELPCSEANGFPEDRSECVGTFVKHLWSGKSDLIKIAIGQQIPGAFLEAFHRQILAEKDEFYWTEDELNSEKWENAPSWLGADQKKSS</sequence>
<dbReference type="InterPro" id="IPR008630">
    <property type="entry name" value="Glyco_trans_34"/>
</dbReference>